<feature type="signal peptide" evidence="2">
    <location>
        <begin position="1"/>
        <end position="20"/>
    </location>
</feature>
<evidence type="ECO:0000313" key="4">
    <source>
        <dbReference type="Proteomes" id="UP000438429"/>
    </source>
</evidence>
<evidence type="ECO:0000256" key="2">
    <source>
        <dbReference type="SAM" id="SignalP"/>
    </source>
</evidence>
<proteinExistence type="predicted"/>
<evidence type="ECO:0000313" key="3">
    <source>
        <dbReference type="EMBL" id="KAF0035866.1"/>
    </source>
</evidence>
<comment type="caution">
    <text evidence="3">The sequence shown here is derived from an EMBL/GenBank/DDBJ whole genome shotgun (WGS) entry which is preliminary data.</text>
</comment>
<organism evidence="3 4">
    <name type="scientific">Scophthalmus maximus</name>
    <name type="common">Turbot</name>
    <name type="synonym">Psetta maxima</name>
    <dbReference type="NCBI Taxonomy" id="52904"/>
    <lineage>
        <taxon>Eukaryota</taxon>
        <taxon>Metazoa</taxon>
        <taxon>Chordata</taxon>
        <taxon>Craniata</taxon>
        <taxon>Vertebrata</taxon>
        <taxon>Euteleostomi</taxon>
        <taxon>Actinopterygii</taxon>
        <taxon>Neopterygii</taxon>
        <taxon>Teleostei</taxon>
        <taxon>Neoteleostei</taxon>
        <taxon>Acanthomorphata</taxon>
        <taxon>Carangaria</taxon>
        <taxon>Pleuronectiformes</taxon>
        <taxon>Pleuronectoidei</taxon>
        <taxon>Scophthalmidae</taxon>
        <taxon>Scophthalmus</taxon>
    </lineage>
</organism>
<keyword evidence="2" id="KW-0732">Signal</keyword>
<feature type="region of interest" description="Disordered" evidence="1">
    <location>
        <begin position="132"/>
        <end position="153"/>
    </location>
</feature>
<accession>A0A6A4SKW6</accession>
<dbReference type="Proteomes" id="UP000438429">
    <property type="component" value="Unassembled WGS sequence"/>
</dbReference>
<feature type="chain" id="PRO_5025589093" evidence="2">
    <location>
        <begin position="21"/>
        <end position="153"/>
    </location>
</feature>
<protein>
    <submittedName>
        <fullName evidence="3">Uncharacterized protein</fullName>
    </submittedName>
</protein>
<reference evidence="3 4" key="1">
    <citation type="submission" date="2019-06" db="EMBL/GenBank/DDBJ databases">
        <title>Draft genomes of female and male turbot (Scophthalmus maximus).</title>
        <authorList>
            <person name="Xu H."/>
            <person name="Xu X.-W."/>
            <person name="Shao C."/>
            <person name="Chen S."/>
        </authorList>
    </citation>
    <scope>NUCLEOTIDE SEQUENCE [LARGE SCALE GENOMIC DNA]</scope>
    <source>
        <strain evidence="3">Ysfricsl-2016a</strain>
        <tissue evidence="3">Blood</tissue>
    </source>
</reference>
<dbReference type="AlphaFoldDB" id="A0A6A4SKW6"/>
<gene>
    <name evidence="3" type="ORF">F2P81_011178</name>
</gene>
<name>A0A6A4SKW6_SCOMX</name>
<sequence>MKSALRIKCIIIIIISLGLHEETLDTSCPGLLDQYTTCRTDPERVSREGSSSSSPVNDVTHSELAPLPLEDNTAVTSGQTLAATVHFRLANISRYRRHLPFPLPEGDQLVDSLSFRRRRFVKARCISNAAAANERRAPSRRQGTRVGAGAGET</sequence>
<evidence type="ECO:0000256" key="1">
    <source>
        <dbReference type="SAM" id="MobiDB-lite"/>
    </source>
</evidence>
<dbReference type="EMBL" id="VEVO01000010">
    <property type="protein sequence ID" value="KAF0035866.1"/>
    <property type="molecule type" value="Genomic_DNA"/>
</dbReference>